<organism evidence="2 3">
    <name type="scientific">Hyaloscypha bicolor E</name>
    <dbReference type="NCBI Taxonomy" id="1095630"/>
    <lineage>
        <taxon>Eukaryota</taxon>
        <taxon>Fungi</taxon>
        <taxon>Dikarya</taxon>
        <taxon>Ascomycota</taxon>
        <taxon>Pezizomycotina</taxon>
        <taxon>Leotiomycetes</taxon>
        <taxon>Helotiales</taxon>
        <taxon>Hyaloscyphaceae</taxon>
        <taxon>Hyaloscypha</taxon>
        <taxon>Hyaloscypha bicolor</taxon>
    </lineage>
</organism>
<dbReference type="PANTHER" id="PTHR33112:SF16">
    <property type="entry name" value="HETEROKARYON INCOMPATIBILITY DOMAIN-CONTAINING PROTEIN"/>
    <property type="match status" value="1"/>
</dbReference>
<dbReference type="InParanoid" id="A0A2J6TGF1"/>
<feature type="non-terminal residue" evidence="2">
    <location>
        <position position="266"/>
    </location>
</feature>
<dbReference type="RefSeq" id="XP_024739010.1">
    <property type="nucleotide sequence ID" value="XM_024873541.1"/>
</dbReference>
<dbReference type="AlphaFoldDB" id="A0A2J6TGF1"/>
<evidence type="ECO:0000259" key="1">
    <source>
        <dbReference type="Pfam" id="PF06985"/>
    </source>
</evidence>
<feature type="non-terminal residue" evidence="2">
    <location>
        <position position="1"/>
    </location>
</feature>
<sequence>LPTRVLELSSTDRLILRNGRGRGIYCAYSGVAGGSERLTHTTTSNIMARMHGIPLETLPTSWRDAALLARRLGFRYIWIEGLCVIHDDEQSWREEFVKISDYYRKATLVIASAHSDSSGALQRKRSTDSTLLTAWAKRGWTIGERYLASRMLIIGNDQIYWNCNQSFWSEGSTVCLPPLWRIPGSAVRGGDRSIWYNLVEYHTSTEVTFQSDRLVSLSSLAIAFASGNRYWAGIWQDDLHVGLLWRRAGSDIAFSDYAAPSWSWAS</sequence>
<gene>
    <name evidence="2" type="ORF">K444DRAFT_514448</name>
</gene>
<protein>
    <recommendedName>
        <fullName evidence="1">Heterokaryon incompatibility domain-containing protein</fullName>
    </recommendedName>
</protein>
<feature type="domain" description="Heterokaryon incompatibility" evidence="1">
    <location>
        <begin position="45"/>
        <end position="125"/>
    </location>
</feature>
<reference evidence="2 3" key="1">
    <citation type="submission" date="2016-04" db="EMBL/GenBank/DDBJ databases">
        <title>A degradative enzymes factory behind the ericoid mycorrhizal symbiosis.</title>
        <authorList>
            <consortium name="DOE Joint Genome Institute"/>
            <person name="Martino E."/>
            <person name="Morin E."/>
            <person name="Grelet G."/>
            <person name="Kuo A."/>
            <person name="Kohler A."/>
            <person name="Daghino S."/>
            <person name="Barry K."/>
            <person name="Choi C."/>
            <person name="Cichocki N."/>
            <person name="Clum A."/>
            <person name="Copeland A."/>
            <person name="Hainaut M."/>
            <person name="Haridas S."/>
            <person name="Labutti K."/>
            <person name="Lindquist E."/>
            <person name="Lipzen A."/>
            <person name="Khouja H.-R."/>
            <person name="Murat C."/>
            <person name="Ohm R."/>
            <person name="Olson A."/>
            <person name="Spatafora J."/>
            <person name="Veneault-Fourrey C."/>
            <person name="Henrissat B."/>
            <person name="Grigoriev I."/>
            <person name="Martin F."/>
            <person name="Perotto S."/>
        </authorList>
    </citation>
    <scope>NUCLEOTIDE SEQUENCE [LARGE SCALE GENOMIC DNA]</scope>
    <source>
        <strain evidence="2 3">E</strain>
    </source>
</reference>
<dbReference type="InterPro" id="IPR010730">
    <property type="entry name" value="HET"/>
</dbReference>
<dbReference type="OrthoDB" id="5125733at2759"/>
<dbReference type="STRING" id="1095630.A0A2J6TGF1"/>
<dbReference type="EMBL" id="KZ613785">
    <property type="protein sequence ID" value="PMD62106.1"/>
    <property type="molecule type" value="Genomic_DNA"/>
</dbReference>
<accession>A0A2J6TGF1</accession>
<dbReference type="GeneID" id="36581621"/>
<dbReference type="Pfam" id="PF06985">
    <property type="entry name" value="HET"/>
    <property type="match status" value="1"/>
</dbReference>
<evidence type="ECO:0000313" key="3">
    <source>
        <dbReference type="Proteomes" id="UP000235371"/>
    </source>
</evidence>
<evidence type="ECO:0000313" key="2">
    <source>
        <dbReference type="EMBL" id="PMD62106.1"/>
    </source>
</evidence>
<keyword evidence="3" id="KW-1185">Reference proteome</keyword>
<proteinExistence type="predicted"/>
<dbReference type="Proteomes" id="UP000235371">
    <property type="component" value="Unassembled WGS sequence"/>
</dbReference>
<dbReference type="PANTHER" id="PTHR33112">
    <property type="entry name" value="DOMAIN PROTEIN, PUTATIVE-RELATED"/>
    <property type="match status" value="1"/>
</dbReference>
<name>A0A2J6TGF1_9HELO</name>